<comment type="cofactor">
    <cofactor evidence="12">
        <name>Ca(2+)</name>
        <dbReference type="ChEBI" id="CHEBI:29108"/>
    </cofactor>
    <text evidence="12">Can bind about 5 Ca(2+) ions per subunit.</text>
</comment>
<keyword evidence="12" id="KW-0106">Calcium</keyword>
<dbReference type="Proteomes" id="UP000238479">
    <property type="component" value="Chromosome 2"/>
</dbReference>
<evidence type="ECO:0000256" key="13">
    <source>
        <dbReference type="SAM" id="SignalP"/>
    </source>
</evidence>
<dbReference type="SUPFAM" id="SSF55486">
    <property type="entry name" value="Metalloproteases ('zincins'), catalytic domain"/>
    <property type="match status" value="1"/>
</dbReference>
<dbReference type="EC" id="3.4.24.7" evidence="15"/>
<dbReference type="OrthoDB" id="406838at2759"/>
<evidence type="ECO:0000256" key="10">
    <source>
        <dbReference type="PIRSR" id="PIRSR001191-1"/>
    </source>
</evidence>
<feature type="chain" id="PRO_5015141989" evidence="13">
    <location>
        <begin position="28"/>
        <end position="309"/>
    </location>
</feature>
<dbReference type="Gene3D" id="3.40.390.10">
    <property type="entry name" value="Collagenase (Catalytic Domain)"/>
    <property type="match status" value="1"/>
</dbReference>
<evidence type="ECO:0000256" key="5">
    <source>
        <dbReference type="ARBA" id="ARBA00022801"/>
    </source>
</evidence>
<dbReference type="GO" id="GO:0030198">
    <property type="term" value="P:extracellular matrix organization"/>
    <property type="evidence" value="ECO:0007669"/>
    <property type="project" value="TreeGrafter"/>
</dbReference>
<dbReference type="SMART" id="SM00235">
    <property type="entry name" value="ZnMc"/>
    <property type="match status" value="1"/>
</dbReference>
<evidence type="ECO:0000259" key="14">
    <source>
        <dbReference type="SMART" id="SM00235"/>
    </source>
</evidence>
<evidence type="ECO:0000256" key="12">
    <source>
        <dbReference type="PIRSR" id="PIRSR621190-2"/>
    </source>
</evidence>
<dbReference type="PANTHER" id="PTHR10201:SF213">
    <property type="entry name" value="METALLOENDOPROTEINASE 2-MMP-LIKE"/>
    <property type="match status" value="1"/>
</dbReference>
<dbReference type="FunFam" id="3.40.390.10:FF:000018">
    <property type="entry name" value="Metalloendoproteinase 1"/>
    <property type="match status" value="1"/>
</dbReference>
<dbReference type="Pfam" id="PF01471">
    <property type="entry name" value="PG_binding_1"/>
    <property type="match status" value="1"/>
</dbReference>
<feature type="binding site" evidence="11">
    <location>
        <position position="264"/>
    </location>
    <ligand>
        <name>Zn(2+)</name>
        <dbReference type="ChEBI" id="CHEBI:29105"/>
        <label>2</label>
        <note>catalytic</note>
    </ligand>
</feature>
<dbReference type="CDD" id="cd04278">
    <property type="entry name" value="ZnMc_MMP"/>
    <property type="match status" value="1"/>
</dbReference>
<comment type="cofactor">
    <cofactor evidence="12">
        <name>Zn(2+)</name>
        <dbReference type="ChEBI" id="CHEBI:29105"/>
    </cofactor>
    <text evidence="12">Binds 2 Zn(2+) ions per subunit.</text>
</comment>
<dbReference type="PRINTS" id="PR00138">
    <property type="entry name" value="MATRIXIN"/>
</dbReference>
<evidence type="ECO:0000256" key="3">
    <source>
        <dbReference type="ARBA" id="ARBA00022723"/>
    </source>
</evidence>
<keyword evidence="9" id="KW-0325">Glycoprotein</keyword>
<keyword evidence="8" id="KW-0865">Zymogen</keyword>
<feature type="binding site" evidence="12">
    <location>
        <position position="223"/>
    </location>
    <ligand>
        <name>Ca(2+)</name>
        <dbReference type="ChEBI" id="CHEBI:29108"/>
        <label>3</label>
    </ligand>
</feature>
<dbReference type="InterPro" id="IPR033739">
    <property type="entry name" value="M10A_MMP"/>
</dbReference>
<dbReference type="PIRSF" id="PIRSF001191">
    <property type="entry name" value="Peptidase_M10A_matrix"/>
    <property type="match status" value="1"/>
</dbReference>
<evidence type="ECO:0000256" key="8">
    <source>
        <dbReference type="ARBA" id="ARBA00023145"/>
    </source>
</evidence>
<proteinExistence type="inferred from homology"/>
<dbReference type="GO" id="GO:0030574">
    <property type="term" value="P:collagen catabolic process"/>
    <property type="evidence" value="ECO:0007669"/>
    <property type="project" value="TreeGrafter"/>
</dbReference>
<keyword evidence="7" id="KW-0482">Metalloprotease</keyword>
<feature type="binding site" description="in inhibited form" evidence="12">
    <location>
        <position position="118"/>
    </location>
    <ligand>
        <name>Zn(2+)</name>
        <dbReference type="ChEBI" id="CHEBI:29105"/>
        <label>2</label>
        <note>catalytic</note>
    </ligand>
</feature>
<evidence type="ECO:0000256" key="4">
    <source>
        <dbReference type="ARBA" id="ARBA00022729"/>
    </source>
</evidence>
<dbReference type="OMA" id="GINFLYV"/>
<dbReference type="InterPro" id="IPR001818">
    <property type="entry name" value="Pept_M10_metallopeptidase"/>
</dbReference>
<keyword evidence="2" id="KW-0645">Protease</keyword>
<comment type="similarity">
    <text evidence="1">Belongs to the peptidase M10A family. Matrix metalloproteinases (MMPs) subfamily.</text>
</comment>
<keyword evidence="5 15" id="KW-0378">Hydrolase</keyword>
<feature type="signal peptide" evidence="13">
    <location>
        <begin position="1"/>
        <end position="27"/>
    </location>
</feature>
<evidence type="ECO:0000256" key="2">
    <source>
        <dbReference type="ARBA" id="ARBA00022670"/>
    </source>
</evidence>
<feature type="binding site" evidence="12">
    <location>
        <position position="242"/>
    </location>
    <ligand>
        <name>Ca(2+)</name>
        <dbReference type="ChEBI" id="CHEBI:29108"/>
        <label>3</label>
    </ligand>
</feature>
<feature type="binding site" evidence="12">
    <location>
        <position position="217"/>
    </location>
    <ligand>
        <name>Zn(2+)</name>
        <dbReference type="ChEBI" id="CHEBI:29105"/>
        <label>1</label>
    </ligand>
</feature>
<feature type="binding site" evidence="12">
    <location>
        <position position="245"/>
    </location>
    <ligand>
        <name>Ca(2+)</name>
        <dbReference type="ChEBI" id="CHEBI:29108"/>
        <label>3</label>
    </ligand>
</feature>
<dbReference type="InterPro" id="IPR036365">
    <property type="entry name" value="PGBD-like_sf"/>
</dbReference>
<feature type="binding site" evidence="12">
    <location>
        <position position="282"/>
    </location>
    <ligand>
        <name>Zn(2+)</name>
        <dbReference type="ChEBI" id="CHEBI:29105"/>
        <label>2</label>
        <note>catalytic</note>
    </ligand>
</feature>
<evidence type="ECO:0000313" key="16">
    <source>
        <dbReference type="Proteomes" id="UP000238479"/>
    </source>
</evidence>
<dbReference type="GO" id="GO:0008270">
    <property type="term" value="F:zinc ion binding"/>
    <property type="evidence" value="ECO:0007669"/>
    <property type="project" value="InterPro"/>
</dbReference>
<gene>
    <name evidence="15" type="ORF">RchiOBHm_Chr2g0170161</name>
</gene>
<dbReference type="SUPFAM" id="SSF47090">
    <property type="entry name" value="PGBD-like"/>
    <property type="match status" value="1"/>
</dbReference>
<dbReference type="STRING" id="74649.A0A2P6S528"/>
<keyword evidence="3 11" id="KW-0479">Metal-binding</keyword>
<dbReference type="Gramene" id="PRQ53772">
    <property type="protein sequence ID" value="PRQ53772"/>
    <property type="gene ID" value="RchiOBHm_Chr2g0170161"/>
</dbReference>
<dbReference type="InterPro" id="IPR006026">
    <property type="entry name" value="Peptidase_Metallo"/>
</dbReference>
<accession>A0A2P6S528</accession>
<evidence type="ECO:0000313" key="15">
    <source>
        <dbReference type="EMBL" id="PRQ53772.1"/>
    </source>
</evidence>
<feature type="domain" description="Peptidase metallopeptidase" evidence="14">
    <location>
        <begin position="153"/>
        <end position="309"/>
    </location>
</feature>
<protein>
    <submittedName>
        <fullName evidence="15">Putative interstitial collagenase</fullName>
        <ecNumber evidence="15">3.4.24.7</ecNumber>
    </submittedName>
</protein>
<dbReference type="InterPro" id="IPR021190">
    <property type="entry name" value="Pept_M10A"/>
</dbReference>
<feature type="binding site" evidence="11">
    <location>
        <position position="268"/>
    </location>
    <ligand>
        <name>Zn(2+)</name>
        <dbReference type="ChEBI" id="CHEBI:29105"/>
        <label>2</label>
        <note>catalytic</note>
    </ligand>
</feature>
<feature type="binding site" evidence="11">
    <location>
        <position position="274"/>
    </location>
    <ligand>
        <name>Zn(2+)</name>
        <dbReference type="ChEBI" id="CHEBI:29105"/>
        <label>2</label>
        <note>catalytic</note>
    </ligand>
</feature>
<evidence type="ECO:0000256" key="9">
    <source>
        <dbReference type="ARBA" id="ARBA00023180"/>
    </source>
</evidence>
<feature type="binding site" evidence="12">
    <location>
        <position position="215"/>
    </location>
    <ligand>
        <name>Zn(2+)</name>
        <dbReference type="ChEBI" id="CHEBI:29105"/>
        <label>1</label>
    </ligand>
</feature>
<keyword evidence="6 11" id="KW-0862">Zinc</keyword>
<dbReference type="AlphaFoldDB" id="A0A2P6S528"/>
<feature type="active site" evidence="10">
    <location>
        <position position="265"/>
    </location>
</feature>
<dbReference type="EMBL" id="PDCK01000040">
    <property type="protein sequence ID" value="PRQ53772.1"/>
    <property type="molecule type" value="Genomic_DNA"/>
</dbReference>
<keyword evidence="4 13" id="KW-0732">Signal</keyword>
<dbReference type="PROSITE" id="PS00546">
    <property type="entry name" value="CYSTEINE_SWITCH"/>
    <property type="match status" value="1"/>
</dbReference>
<evidence type="ECO:0000256" key="7">
    <source>
        <dbReference type="ARBA" id="ARBA00023049"/>
    </source>
</evidence>
<dbReference type="PANTHER" id="PTHR10201">
    <property type="entry name" value="MATRIX METALLOPROTEINASE"/>
    <property type="match status" value="1"/>
</dbReference>
<organism evidence="15 16">
    <name type="scientific">Rosa chinensis</name>
    <name type="common">China rose</name>
    <dbReference type="NCBI Taxonomy" id="74649"/>
    <lineage>
        <taxon>Eukaryota</taxon>
        <taxon>Viridiplantae</taxon>
        <taxon>Streptophyta</taxon>
        <taxon>Embryophyta</taxon>
        <taxon>Tracheophyta</taxon>
        <taxon>Spermatophyta</taxon>
        <taxon>Magnoliopsida</taxon>
        <taxon>eudicotyledons</taxon>
        <taxon>Gunneridae</taxon>
        <taxon>Pentapetalae</taxon>
        <taxon>rosids</taxon>
        <taxon>fabids</taxon>
        <taxon>Rosales</taxon>
        <taxon>Rosaceae</taxon>
        <taxon>Rosoideae</taxon>
        <taxon>Rosoideae incertae sedis</taxon>
        <taxon>Rosa</taxon>
    </lineage>
</organism>
<evidence type="ECO:0000256" key="11">
    <source>
        <dbReference type="PIRSR" id="PIRSR001191-2"/>
    </source>
</evidence>
<feature type="binding site" evidence="12">
    <location>
        <position position="240"/>
    </location>
    <ligand>
        <name>Zn(2+)</name>
        <dbReference type="ChEBI" id="CHEBI:29105"/>
        <label>1</label>
    </ligand>
</feature>
<reference evidence="15 16" key="1">
    <citation type="journal article" date="2018" name="Nat. Genet.">
        <title>The Rosa genome provides new insights in the design of modern roses.</title>
        <authorList>
            <person name="Bendahmane M."/>
        </authorList>
    </citation>
    <scope>NUCLEOTIDE SEQUENCE [LARGE SCALE GENOMIC DNA]</scope>
    <source>
        <strain evidence="16">cv. Old Blush</strain>
    </source>
</reference>
<feature type="binding site" evidence="12">
    <location>
        <position position="245"/>
    </location>
    <ligand>
        <name>Ca(2+)</name>
        <dbReference type="ChEBI" id="CHEBI:29108"/>
        <label>1</label>
    </ligand>
</feature>
<dbReference type="InterPro" id="IPR024079">
    <property type="entry name" value="MetalloPept_cat_dom_sf"/>
</dbReference>
<keyword evidence="16" id="KW-1185">Reference proteome</keyword>
<evidence type="ECO:0000256" key="1">
    <source>
        <dbReference type="ARBA" id="ARBA00009614"/>
    </source>
</evidence>
<feature type="binding site" evidence="12">
    <location>
        <position position="230"/>
    </location>
    <ligand>
        <name>Zn(2+)</name>
        <dbReference type="ChEBI" id="CHEBI:29105"/>
        <label>1</label>
    </ligand>
</feature>
<name>A0A2P6S528_ROSCH</name>
<dbReference type="Pfam" id="PF00413">
    <property type="entry name" value="Peptidase_M10"/>
    <property type="match status" value="1"/>
</dbReference>
<dbReference type="GO" id="GO:0006508">
    <property type="term" value="P:proteolysis"/>
    <property type="evidence" value="ECO:0007669"/>
    <property type="project" value="UniProtKB-KW"/>
</dbReference>
<dbReference type="GO" id="GO:0004222">
    <property type="term" value="F:metalloendopeptidase activity"/>
    <property type="evidence" value="ECO:0007669"/>
    <property type="project" value="UniProtKB-EC"/>
</dbReference>
<comment type="caution">
    <text evidence="15">The sequence shown here is derived from an EMBL/GenBank/DDBJ whole genome shotgun (WGS) entry which is preliminary data.</text>
</comment>
<sequence>MASKSNIFVFTITLLLAILTLLSYATASHPHNNSSSPFEFLEHLKGCHKGDKVKGINDLKKYLEKYGYLNYRNQSHSSDDDFDDPLEDAVKTYQINYQLKATGTLDGKTVSKMMTPRCGVPDIINGTSSMRSAKKRHHHGSIHSTAHYSFFRGNPKWPSSKYHLTYGFLPNTPSEAMGAVARAFATWAGNTHFTFSQSQSYENADLKISFHKGDHGDRNSFDGPGGVLAHAFSPSDGRFHYDADETWSVGATPGAMDLESVALHEIGHLLGLGHSSVEGAIMAPVIPSGVARISLTGDDVQGIRALYNV</sequence>
<feature type="binding site" evidence="12">
    <location>
        <position position="222"/>
    </location>
    <ligand>
        <name>Ca(2+)</name>
        <dbReference type="ChEBI" id="CHEBI:29108"/>
        <label>3</label>
    </ligand>
</feature>
<dbReference type="InterPro" id="IPR021158">
    <property type="entry name" value="Pept_M10A_Zn_BS"/>
</dbReference>
<dbReference type="GO" id="GO:0031012">
    <property type="term" value="C:extracellular matrix"/>
    <property type="evidence" value="ECO:0007669"/>
    <property type="project" value="InterPro"/>
</dbReference>
<dbReference type="InterPro" id="IPR002477">
    <property type="entry name" value="Peptidoglycan-bd-like"/>
</dbReference>
<feature type="binding site" evidence="12">
    <location>
        <position position="205"/>
    </location>
    <ligand>
        <name>Ca(2+)</name>
        <dbReference type="ChEBI" id="CHEBI:29108"/>
        <label>2</label>
    </ligand>
</feature>
<evidence type="ECO:0000256" key="6">
    <source>
        <dbReference type="ARBA" id="ARBA00022833"/>
    </source>
</evidence>